<accession>A0A483BGG1</accession>
<evidence type="ECO:0000256" key="2">
    <source>
        <dbReference type="ARBA" id="ARBA00022980"/>
    </source>
</evidence>
<dbReference type="InterPro" id="IPR044957">
    <property type="entry name" value="Ribosomal_bL32_bact"/>
</dbReference>
<dbReference type="Proteomes" id="UP000294726">
    <property type="component" value="Chromosome"/>
</dbReference>
<name>A0A483BGG1_OENOE</name>
<dbReference type="GO" id="GO:0006412">
    <property type="term" value="P:translation"/>
    <property type="evidence" value="ECO:0007669"/>
    <property type="project" value="UniProtKB-UniRule"/>
</dbReference>
<evidence type="ECO:0000313" key="11">
    <source>
        <dbReference type="Proteomes" id="UP001281024"/>
    </source>
</evidence>
<reference evidence="6" key="3">
    <citation type="submission" date="2019-10" db="EMBL/GenBank/DDBJ databases">
        <title>Malate fermentation in French cider.</title>
        <authorList>
            <person name="Cousin F.J."/>
            <person name="Medina Fernandez S."/>
            <person name="Misery B."/>
            <person name="Laplace J.-M."/>
            <person name="Cretenet M."/>
        </authorList>
    </citation>
    <scope>NUCLEOTIDE SEQUENCE</scope>
    <source>
        <strain evidence="6">UCMA15129</strain>
    </source>
</reference>
<dbReference type="EMBL" id="MLOK01000031">
    <property type="protein sequence ID" value="OIM21555.1"/>
    <property type="molecule type" value="Genomic_DNA"/>
</dbReference>
<protein>
    <recommendedName>
        <fullName evidence="4 5">Large ribosomal subunit protein bL32</fullName>
    </recommendedName>
</protein>
<proteinExistence type="inferred from homology"/>
<dbReference type="InterPro" id="IPR011332">
    <property type="entry name" value="Ribosomal_zn-bd"/>
</dbReference>
<dbReference type="HAMAP" id="MF_00340">
    <property type="entry name" value="Ribosomal_bL32"/>
    <property type="match status" value="1"/>
</dbReference>
<evidence type="ECO:0000313" key="8">
    <source>
        <dbReference type="EMBL" id="VDB97813.1"/>
    </source>
</evidence>
<dbReference type="InterPro" id="IPR002677">
    <property type="entry name" value="Ribosomal_bL32"/>
</dbReference>
<dbReference type="SMR" id="A0A483BGG1"/>
<dbReference type="Proteomes" id="UP000181728">
    <property type="component" value="Unassembled WGS sequence"/>
</dbReference>
<dbReference type="Pfam" id="PF01783">
    <property type="entry name" value="Ribosomal_L32p"/>
    <property type="match status" value="1"/>
</dbReference>
<dbReference type="GO" id="GO:0003735">
    <property type="term" value="F:structural constituent of ribosome"/>
    <property type="evidence" value="ECO:0007669"/>
    <property type="project" value="InterPro"/>
</dbReference>
<evidence type="ECO:0000313" key="9">
    <source>
        <dbReference type="Proteomes" id="UP000181728"/>
    </source>
</evidence>
<evidence type="ECO:0000313" key="6">
    <source>
        <dbReference type="EMBL" id="MDV7715805.1"/>
    </source>
</evidence>
<keyword evidence="2 5" id="KW-0689">Ribosomal protein</keyword>
<dbReference type="SUPFAM" id="SSF57829">
    <property type="entry name" value="Zn-binding ribosomal proteins"/>
    <property type="match status" value="1"/>
</dbReference>
<evidence type="ECO:0000313" key="10">
    <source>
        <dbReference type="Proteomes" id="UP000294726"/>
    </source>
</evidence>
<comment type="similarity">
    <text evidence="1 5">Belongs to the bacterial ribosomal protein bL32 family.</text>
</comment>
<gene>
    <name evidence="5 6" type="primary">rpmF</name>
    <name evidence="7" type="ORF">ATX59_03635</name>
    <name evidence="6" type="ORF">GA838_08710</name>
    <name evidence="8" type="ORF">OENI_0733</name>
</gene>
<organism evidence="6 11">
    <name type="scientific">Oenococcus oeni</name>
    <name type="common">Leuconostoc oenos</name>
    <dbReference type="NCBI Taxonomy" id="1247"/>
    <lineage>
        <taxon>Bacteria</taxon>
        <taxon>Bacillati</taxon>
        <taxon>Bacillota</taxon>
        <taxon>Bacilli</taxon>
        <taxon>Lactobacillales</taxon>
        <taxon>Lactobacillaceae</taxon>
        <taxon>Oenococcus</taxon>
    </lineage>
</organism>
<dbReference type="GO" id="GO:0015934">
    <property type="term" value="C:large ribosomal subunit"/>
    <property type="evidence" value="ECO:0007669"/>
    <property type="project" value="InterPro"/>
</dbReference>
<reference evidence="8 10" key="2">
    <citation type="submission" date="2018-08" db="EMBL/GenBank/DDBJ databases">
        <authorList>
            <person name="Lorentzen P. G. S. M."/>
        </authorList>
    </citation>
    <scope>NUCLEOTIDE SEQUENCE [LARGE SCALE GENOMIC DNA]</scope>
    <source>
        <strain evidence="8 10">CRBO_1381</strain>
    </source>
</reference>
<dbReference type="AlphaFoldDB" id="A0A483BGG1"/>
<evidence type="ECO:0000256" key="1">
    <source>
        <dbReference type="ARBA" id="ARBA00008560"/>
    </source>
</evidence>
<dbReference type="PANTHER" id="PTHR35534">
    <property type="entry name" value="50S RIBOSOMAL PROTEIN L32"/>
    <property type="match status" value="1"/>
</dbReference>
<evidence type="ECO:0000256" key="4">
    <source>
        <dbReference type="ARBA" id="ARBA00035178"/>
    </source>
</evidence>
<evidence type="ECO:0000256" key="3">
    <source>
        <dbReference type="ARBA" id="ARBA00023274"/>
    </source>
</evidence>
<dbReference type="GeneID" id="75066155"/>
<evidence type="ECO:0000256" key="5">
    <source>
        <dbReference type="HAMAP-Rule" id="MF_00340"/>
    </source>
</evidence>
<evidence type="ECO:0000313" key="7">
    <source>
        <dbReference type="EMBL" id="OIM21555.1"/>
    </source>
</evidence>
<dbReference type="EMBL" id="LR031358">
    <property type="protein sequence ID" value="VDB97813.1"/>
    <property type="molecule type" value="Genomic_DNA"/>
</dbReference>
<sequence length="60" mass="6660">MAVISNKNSKSHKRNRRGHIALEVPNIVLDKTTGEYTVAHHVSPKGLYKGRQVVAAPKQK</sequence>
<keyword evidence="3 5" id="KW-0687">Ribonucleoprotein</keyword>
<dbReference type="Proteomes" id="UP001281024">
    <property type="component" value="Unassembled WGS sequence"/>
</dbReference>
<dbReference type="OMA" id="KAKRNMR"/>
<dbReference type="RefSeq" id="WP_002817356.1">
    <property type="nucleotide sequence ID" value="NZ_CP014324.1"/>
</dbReference>
<dbReference type="PANTHER" id="PTHR35534:SF1">
    <property type="entry name" value="LARGE RIBOSOMAL SUBUNIT PROTEIN BL32"/>
    <property type="match status" value="1"/>
</dbReference>
<dbReference type="EMBL" id="WERV01000007">
    <property type="protein sequence ID" value="MDV7715805.1"/>
    <property type="molecule type" value="Genomic_DNA"/>
</dbReference>
<dbReference type="NCBIfam" id="TIGR01031">
    <property type="entry name" value="rpmF_bact"/>
    <property type="match status" value="1"/>
</dbReference>
<reference evidence="7 9" key="1">
    <citation type="journal article" date="2016" name="BMC Genomics">
        <title>Consensus pan-genome assembly of the specialised wine bacterium Oenococcus oeni.</title>
        <authorList>
            <person name="Sternes P.R."/>
            <person name="Borneman A.R."/>
        </authorList>
    </citation>
    <scope>NUCLEOTIDE SEQUENCE [LARGE SCALE GENOMIC DNA]</scope>
    <source>
        <strain evidence="7 9">AWRIB661</strain>
    </source>
</reference>